<keyword evidence="8 15" id="KW-0675">Receptor</keyword>
<evidence type="ECO:0000259" key="14">
    <source>
        <dbReference type="Pfam" id="PF07715"/>
    </source>
</evidence>
<dbReference type="GO" id="GO:0015891">
    <property type="term" value="P:siderophore transport"/>
    <property type="evidence" value="ECO:0007669"/>
    <property type="project" value="InterPro"/>
</dbReference>
<dbReference type="Pfam" id="PF07715">
    <property type="entry name" value="Plug"/>
    <property type="match status" value="1"/>
</dbReference>
<keyword evidence="6 11" id="KW-0798">TonB box</keyword>
<feature type="signal peptide" evidence="12">
    <location>
        <begin position="1"/>
        <end position="43"/>
    </location>
</feature>
<keyword evidence="9 10" id="KW-0998">Cell outer membrane</keyword>
<evidence type="ECO:0000256" key="12">
    <source>
        <dbReference type="SAM" id="SignalP"/>
    </source>
</evidence>
<dbReference type="Pfam" id="PF00593">
    <property type="entry name" value="TonB_dep_Rec_b-barrel"/>
    <property type="match status" value="1"/>
</dbReference>
<dbReference type="NCBIfam" id="TIGR01783">
    <property type="entry name" value="TonB-siderophor"/>
    <property type="match status" value="1"/>
</dbReference>
<evidence type="ECO:0000256" key="4">
    <source>
        <dbReference type="ARBA" id="ARBA00022452"/>
    </source>
</evidence>
<feature type="domain" description="TonB-dependent receptor-like beta-barrel" evidence="13">
    <location>
        <begin position="263"/>
        <end position="743"/>
    </location>
</feature>
<feature type="chain" id="PRO_5020340121" evidence="12">
    <location>
        <begin position="44"/>
        <end position="775"/>
    </location>
</feature>
<dbReference type="PANTHER" id="PTHR32552">
    <property type="entry name" value="FERRICHROME IRON RECEPTOR-RELATED"/>
    <property type="match status" value="1"/>
</dbReference>
<keyword evidence="12" id="KW-0732">Signal</keyword>
<sequence>MKKNIKKQTVLSLRSPIITPSNSAIMLTATAAAVLMSASSATAAESVDELEVIQVEEKDQRENPYEEVGAPYKARISGDDRHVKDLADTPQNITVLTQTQIEDSGLSDLRDILEAQPGITLGTGENGNAFGDRYIIRGHEARSDVFVDGVRDPGMTTRESFATEQIEITKGPSSTFAGRGSTGGAINSVTKQASTEYNFNELQVGLGTDAYKRITLDSNKKVNDDVAVRANLLYSGKDIPDRSPADKERTGVALSGAFRATKKLNFTTDFYYLKAEDTPDMGSYLDSVTGKPNDDIPVYVQDSDFLNSEVKTLTFGTSYDFTADVRLKNTLRYGETDNGYVTTSARGTNRADSDPAAPGADTITLSSHQGWQDVDYLVNQTNLYIDKELGNTKHQFVVGFEYSDMNVKNGTYNLTNNGVSNCVTNGRGGASDSYCLTNADGSVVDNIGGFLDRDVTKGSYDTDYSVETLSLSLMDTITFNDKWSIFLGARVDDFDYRNDLLGRGATDPDRYSYSDTLFNGHIGAVYNFNDKGNAYLTFSTSSNINGGESDTSGCGYGGVCSSINSIKNSEPENTRNIELGTKWNVMDDKLLLTASAFEITKTNVMESASESDYDAGESLFNDGENRVTGIEVSAVGNITEKLSTQFGAAVMNSEVLKSGVNPDSEGLALANFAEKSLFLQVAHKTTPKLTLGGGVKYTGKMIAGQPDTGTNSSYVIPSSTVVNAFARYNINKNMGLRLNVNNLLDEDYYTAGYRSGALLYKGDARNATLTFDYEF</sequence>
<evidence type="ECO:0000313" key="15">
    <source>
        <dbReference type="EMBL" id="TCJ88696.1"/>
    </source>
</evidence>
<dbReference type="AlphaFoldDB" id="A0A4R1F399"/>
<evidence type="ECO:0000256" key="9">
    <source>
        <dbReference type="ARBA" id="ARBA00023237"/>
    </source>
</evidence>
<evidence type="ECO:0000256" key="2">
    <source>
        <dbReference type="ARBA" id="ARBA00009810"/>
    </source>
</evidence>
<keyword evidence="5 10" id="KW-0812">Transmembrane</keyword>
<dbReference type="InterPro" id="IPR010105">
    <property type="entry name" value="TonB_sidphr_rcpt"/>
</dbReference>
<comment type="similarity">
    <text evidence="2 10 11">Belongs to the TonB-dependent receptor family.</text>
</comment>
<dbReference type="CDD" id="cd01347">
    <property type="entry name" value="ligand_gated_channel"/>
    <property type="match status" value="1"/>
</dbReference>
<evidence type="ECO:0000259" key="13">
    <source>
        <dbReference type="Pfam" id="PF00593"/>
    </source>
</evidence>
<dbReference type="PANTHER" id="PTHR32552:SF83">
    <property type="entry name" value="BLR3904 PROTEIN"/>
    <property type="match status" value="1"/>
</dbReference>
<keyword evidence="3 10" id="KW-0813">Transport</keyword>
<dbReference type="GO" id="GO:0015344">
    <property type="term" value="F:siderophore uptake transmembrane transporter activity"/>
    <property type="evidence" value="ECO:0007669"/>
    <property type="project" value="TreeGrafter"/>
</dbReference>
<dbReference type="PROSITE" id="PS52016">
    <property type="entry name" value="TONB_DEPENDENT_REC_3"/>
    <property type="match status" value="1"/>
</dbReference>
<gene>
    <name evidence="15" type="ORF">EV695_0554</name>
</gene>
<dbReference type="EMBL" id="SMFQ01000002">
    <property type="protein sequence ID" value="TCJ88696.1"/>
    <property type="molecule type" value="Genomic_DNA"/>
</dbReference>
<feature type="domain" description="TonB-dependent receptor plug" evidence="14">
    <location>
        <begin position="86"/>
        <end position="185"/>
    </location>
</feature>
<organism evidence="15 16">
    <name type="scientific">Cocleimonas flava</name>
    <dbReference type="NCBI Taxonomy" id="634765"/>
    <lineage>
        <taxon>Bacteria</taxon>
        <taxon>Pseudomonadati</taxon>
        <taxon>Pseudomonadota</taxon>
        <taxon>Gammaproteobacteria</taxon>
        <taxon>Thiotrichales</taxon>
        <taxon>Thiotrichaceae</taxon>
        <taxon>Cocleimonas</taxon>
    </lineage>
</organism>
<keyword evidence="16" id="KW-1185">Reference proteome</keyword>
<dbReference type="RefSeq" id="WP_131904376.1">
    <property type="nucleotide sequence ID" value="NZ_BAAAFU010000008.1"/>
</dbReference>
<dbReference type="Gene3D" id="2.170.130.10">
    <property type="entry name" value="TonB-dependent receptor, plug domain"/>
    <property type="match status" value="1"/>
</dbReference>
<dbReference type="GO" id="GO:0009279">
    <property type="term" value="C:cell outer membrane"/>
    <property type="evidence" value="ECO:0007669"/>
    <property type="project" value="UniProtKB-SubCell"/>
</dbReference>
<dbReference type="Gene3D" id="2.40.170.20">
    <property type="entry name" value="TonB-dependent receptor, beta-barrel domain"/>
    <property type="match status" value="1"/>
</dbReference>
<dbReference type="InterPro" id="IPR039426">
    <property type="entry name" value="TonB-dep_rcpt-like"/>
</dbReference>
<comment type="caution">
    <text evidence="15">The sequence shown here is derived from an EMBL/GenBank/DDBJ whole genome shotgun (WGS) entry which is preliminary data.</text>
</comment>
<accession>A0A4R1F399</accession>
<reference evidence="15 16" key="1">
    <citation type="submission" date="2019-03" db="EMBL/GenBank/DDBJ databases">
        <title>Genomic Encyclopedia of Type Strains, Phase IV (KMG-IV): sequencing the most valuable type-strain genomes for metagenomic binning, comparative biology and taxonomic classification.</title>
        <authorList>
            <person name="Goeker M."/>
        </authorList>
    </citation>
    <scope>NUCLEOTIDE SEQUENCE [LARGE SCALE GENOMIC DNA]</scope>
    <source>
        <strain evidence="15 16">DSM 24830</strain>
    </source>
</reference>
<keyword evidence="4 10" id="KW-1134">Transmembrane beta strand</keyword>
<dbReference type="InterPro" id="IPR012910">
    <property type="entry name" value="Plug_dom"/>
</dbReference>
<evidence type="ECO:0000256" key="6">
    <source>
        <dbReference type="ARBA" id="ARBA00023077"/>
    </source>
</evidence>
<keyword evidence="7 10" id="KW-0472">Membrane</keyword>
<protein>
    <submittedName>
        <fullName evidence="15">Catecholate siderophore receptor</fullName>
    </submittedName>
</protein>
<dbReference type="SUPFAM" id="SSF56935">
    <property type="entry name" value="Porins"/>
    <property type="match status" value="1"/>
</dbReference>
<evidence type="ECO:0000256" key="5">
    <source>
        <dbReference type="ARBA" id="ARBA00022692"/>
    </source>
</evidence>
<dbReference type="InterPro" id="IPR037066">
    <property type="entry name" value="Plug_dom_sf"/>
</dbReference>
<evidence type="ECO:0000256" key="7">
    <source>
        <dbReference type="ARBA" id="ARBA00023136"/>
    </source>
</evidence>
<dbReference type="OrthoDB" id="9790771at2"/>
<evidence type="ECO:0000256" key="3">
    <source>
        <dbReference type="ARBA" id="ARBA00022448"/>
    </source>
</evidence>
<evidence type="ECO:0000256" key="8">
    <source>
        <dbReference type="ARBA" id="ARBA00023170"/>
    </source>
</evidence>
<comment type="subcellular location">
    <subcellularLocation>
        <location evidence="1 10">Cell outer membrane</location>
        <topology evidence="1 10">Multi-pass membrane protein</topology>
    </subcellularLocation>
</comment>
<dbReference type="InterPro" id="IPR036942">
    <property type="entry name" value="Beta-barrel_TonB_sf"/>
</dbReference>
<dbReference type="InterPro" id="IPR000531">
    <property type="entry name" value="Beta-barrel_TonB"/>
</dbReference>
<evidence type="ECO:0000313" key="16">
    <source>
        <dbReference type="Proteomes" id="UP000294887"/>
    </source>
</evidence>
<proteinExistence type="inferred from homology"/>
<name>A0A4R1F399_9GAMM</name>
<dbReference type="GO" id="GO:0038023">
    <property type="term" value="F:signaling receptor activity"/>
    <property type="evidence" value="ECO:0007669"/>
    <property type="project" value="InterPro"/>
</dbReference>
<evidence type="ECO:0000256" key="1">
    <source>
        <dbReference type="ARBA" id="ARBA00004571"/>
    </source>
</evidence>
<evidence type="ECO:0000256" key="11">
    <source>
        <dbReference type="RuleBase" id="RU003357"/>
    </source>
</evidence>
<evidence type="ECO:0000256" key="10">
    <source>
        <dbReference type="PROSITE-ProRule" id="PRU01360"/>
    </source>
</evidence>
<dbReference type="Proteomes" id="UP000294887">
    <property type="component" value="Unassembled WGS sequence"/>
</dbReference>